<evidence type="ECO:0000313" key="2">
    <source>
        <dbReference type="EMBL" id="KAK4015895.1"/>
    </source>
</evidence>
<evidence type="ECO:0000313" key="4">
    <source>
        <dbReference type="Proteomes" id="UP001234178"/>
    </source>
</evidence>
<feature type="region of interest" description="Disordered" evidence="1">
    <location>
        <begin position="1"/>
        <end position="63"/>
    </location>
</feature>
<protein>
    <submittedName>
        <fullName evidence="3">Uncharacterized protein</fullName>
    </submittedName>
</protein>
<feature type="compositionally biased region" description="Basic and acidic residues" evidence="1">
    <location>
        <begin position="44"/>
        <end position="63"/>
    </location>
</feature>
<dbReference type="Proteomes" id="UP001234178">
    <property type="component" value="Unassembled WGS sequence"/>
</dbReference>
<gene>
    <name evidence="2" type="ORF">OUZ56_030862</name>
    <name evidence="3" type="ORF">OUZ56_030866</name>
</gene>
<feature type="compositionally biased region" description="Basic residues" evidence="1">
    <location>
        <begin position="31"/>
        <end position="43"/>
    </location>
</feature>
<dbReference type="EMBL" id="JAOYFB010000005">
    <property type="protein sequence ID" value="KAK4015899.1"/>
    <property type="molecule type" value="Genomic_DNA"/>
</dbReference>
<keyword evidence="4" id="KW-1185">Reference proteome</keyword>
<evidence type="ECO:0000313" key="3">
    <source>
        <dbReference type="EMBL" id="KAK4015899.1"/>
    </source>
</evidence>
<proteinExistence type="predicted"/>
<name>A0ABQ9ZSR2_9CRUS</name>
<organism evidence="3 4">
    <name type="scientific">Daphnia magna</name>
    <dbReference type="NCBI Taxonomy" id="35525"/>
    <lineage>
        <taxon>Eukaryota</taxon>
        <taxon>Metazoa</taxon>
        <taxon>Ecdysozoa</taxon>
        <taxon>Arthropoda</taxon>
        <taxon>Crustacea</taxon>
        <taxon>Branchiopoda</taxon>
        <taxon>Diplostraca</taxon>
        <taxon>Cladocera</taxon>
        <taxon>Anomopoda</taxon>
        <taxon>Daphniidae</taxon>
        <taxon>Daphnia</taxon>
    </lineage>
</organism>
<sequence length="157" mass="17661">MKRLRRPVAAVRQPPTDSLRSLHAGLQVPTGRRRLVGANKKKEKKETRGKPTATESRERKEEEEVTVRFVPVRVVWVDSINHRLCAHHLPTRTRTNARGSTGKWPSYLSQLCIVCYVIAMAFCAHQSIKNGLKAIERHLGCQNAPGGLGFPSPQHQQ</sequence>
<comment type="caution">
    <text evidence="3">The sequence shown here is derived from an EMBL/GenBank/DDBJ whole genome shotgun (WGS) entry which is preliminary data.</text>
</comment>
<dbReference type="EMBL" id="JAOYFB010000005">
    <property type="protein sequence ID" value="KAK4015895.1"/>
    <property type="molecule type" value="Genomic_DNA"/>
</dbReference>
<reference evidence="3 4" key="1">
    <citation type="journal article" date="2023" name="Nucleic Acids Res.">
        <title>The hologenome of Daphnia magna reveals possible DNA methylation and microbiome-mediated evolution of the host genome.</title>
        <authorList>
            <person name="Chaturvedi A."/>
            <person name="Li X."/>
            <person name="Dhandapani V."/>
            <person name="Marshall H."/>
            <person name="Kissane S."/>
            <person name="Cuenca-Cambronero M."/>
            <person name="Asole G."/>
            <person name="Calvet F."/>
            <person name="Ruiz-Romero M."/>
            <person name="Marangio P."/>
            <person name="Guigo R."/>
            <person name="Rago D."/>
            <person name="Mirbahai L."/>
            <person name="Eastwood N."/>
            <person name="Colbourne J.K."/>
            <person name="Zhou J."/>
            <person name="Mallon E."/>
            <person name="Orsini L."/>
        </authorList>
    </citation>
    <scope>NUCLEOTIDE SEQUENCE [LARGE SCALE GENOMIC DNA]</scope>
    <source>
        <strain evidence="3">LRV0_1</strain>
    </source>
</reference>
<accession>A0ABQ9ZSR2</accession>
<evidence type="ECO:0000256" key="1">
    <source>
        <dbReference type="SAM" id="MobiDB-lite"/>
    </source>
</evidence>